<gene>
    <name evidence="5" type="ORF">L915_14351</name>
</gene>
<dbReference type="AlphaFoldDB" id="W2GC23"/>
<dbReference type="GO" id="GO:0043657">
    <property type="term" value="C:host cell"/>
    <property type="evidence" value="ECO:0007669"/>
    <property type="project" value="UniProtKB-SubCell"/>
</dbReference>
<dbReference type="Proteomes" id="UP000053236">
    <property type="component" value="Unassembled WGS sequence"/>
</dbReference>
<dbReference type="Pfam" id="PF20147">
    <property type="entry name" value="Crinkler"/>
    <property type="match status" value="1"/>
</dbReference>
<evidence type="ECO:0000256" key="3">
    <source>
        <dbReference type="ARBA" id="ARBA00022525"/>
    </source>
</evidence>
<dbReference type="VEuPathDB" id="FungiDB:PPTG_14904"/>
<dbReference type="InterPro" id="IPR045379">
    <property type="entry name" value="Crinkler_N"/>
</dbReference>
<accession>W2GC23</accession>
<dbReference type="EMBL" id="KI687795">
    <property type="protein sequence ID" value="ETK79815.1"/>
    <property type="molecule type" value="Genomic_DNA"/>
</dbReference>
<evidence type="ECO:0000256" key="2">
    <source>
        <dbReference type="ARBA" id="ARBA00004613"/>
    </source>
</evidence>
<keyword evidence="3" id="KW-0964">Secreted</keyword>
<dbReference type="GO" id="GO:0005576">
    <property type="term" value="C:extracellular region"/>
    <property type="evidence" value="ECO:0007669"/>
    <property type="project" value="UniProtKB-SubCell"/>
</dbReference>
<sequence length="119" mass="12995">MKLICLILGAGSAPFPVDMNAPNDIVGDLKKAILQEKRNDLAGIDPDRLDLFLARKEEKSGCRTSKTSHLLKKRLAKPIMDRDGAESAGRTTRSVYSFTKKSCPRACPAPAGRRGQDAR</sequence>
<comment type="subcellular location">
    <subcellularLocation>
        <location evidence="1">Host cell</location>
    </subcellularLocation>
    <subcellularLocation>
        <location evidence="2">Secreted</location>
    </subcellularLocation>
</comment>
<evidence type="ECO:0000259" key="4">
    <source>
        <dbReference type="Pfam" id="PF20147"/>
    </source>
</evidence>
<name>W2GC23_PHYNI</name>
<evidence type="ECO:0000256" key="1">
    <source>
        <dbReference type="ARBA" id="ARBA00004340"/>
    </source>
</evidence>
<reference evidence="5" key="1">
    <citation type="submission" date="2013-11" db="EMBL/GenBank/DDBJ databases">
        <title>The Genome Sequence of Phytophthora parasitica CJ02B3.</title>
        <authorList>
            <consortium name="The Broad Institute Genomics Platform"/>
            <person name="Russ C."/>
            <person name="Tyler B."/>
            <person name="Panabieres F."/>
            <person name="Shan W."/>
            <person name="Tripathy S."/>
            <person name="Grunwald N."/>
            <person name="Machado M."/>
            <person name="Johnson C.S."/>
            <person name="Arredondo F."/>
            <person name="Hong C."/>
            <person name="Coffey M."/>
            <person name="Young S.K."/>
            <person name="Zeng Q."/>
            <person name="Gargeya S."/>
            <person name="Fitzgerald M."/>
            <person name="Abouelleil A."/>
            <person name="Alvarado L."/>
            <person name="Chapman S.B."/>
            <person name="Gainer-Dewar J."/>
            <person name="Goldberg J."/>
            <person name="Griggs A."/>
            <person name="Gujja S."/>
            <person name="Hansen M."/>
            <person name="Howarth C."/>
            <person name="Imamovic A."/>
            <person name="Ireland A."/>
            <person name="Larimer J."/>
            <person name="McCowan C."/>
            <person name="Murphy C."/>
            <person name="Pearson M."/>
            <person name="Poon T.W."/>
            <person name="Priest M."/>
            <person name="Roberts A."/>
            <person name="Saif S."/>
            <person name="Shea T."/>
            <person name="Sykes S."/>
            <person name="Wortman J."/>
            <person name="Nusbaum C."/>
            <person name="Birren B."/>
        </authorList>
    </citation>
    <scope>NUCLEOTIDE SEQUENCE [LARGE SCALE GENOMIC DNA]</scope>
    <source>
        <strain evidence="5">CJ02B3</strain>
    </source>
</reference>
<protein>
    <recommendedName>
        <fullName evidence="4">Crinkler effector protein N-terminal domain-containing protein</fullName>
    </recommendedName>
</protein>
<feature type="domain" description="Crinkler effector protein N-terminal" evidence="4">
    <location>
        <begin position="1"/>
        <end position="73"/>
    </location>
</feature>
<organism evidence="5">
    <name type="scientific">Phytophthora nicotianae</name>
    <name type="common">Potato buckeye rot agent</name>
    <name type="synonym">Phytophthora parasitica</name>
    <dbReference type="NCBI Taxonomy" id="4792"/>
    <lineage>
        <taxon>Eukaryota</taxon>
        <taxon>Sar</taxon>
        <taxon>Stramenopiles</taxon>
        <taxon>Oomycota</taxon>
        <taxon>Peronosporomycetes</taxon>
        <taxon>Peronosporales</taxon>
        <taxon>Peronosporaceae</taxon>
        <taxon>Phytophthora</taxon>
    </lineage>
</organism>
<evidence type="ECO:0000313" key="5">
    <source>
        <dbReference type="EMBL" id="ETK79815.1"/>
    </source>
</evidence>
<proteinExistence type="predicted"/>